<evidence type="ECO:0000256" key="2">
    <source>
        <dbReference type="ARBA" id="ARBA00022525"/>
    </source>
</evidence>
<feature type="region of interest" description="Disordered" evidence="3">
    <location>
        <begin position="240"/>
        <end position="266"/>
    </location>
</feature>
<comment type="subcellular location">
    <subcellularLocation>
        <location evidence="1">Secreted</location>
    </subcellularLocation>
</comment>
<reference evidence="7 8" key="1">
    <citation type="submission" date="2019-11" db="EMBL/GenBank/DDBJ databases">
        <title>Implementation of targeted gown and glove precautions to prevent Staphylococcus aureus acquisition in community-based nursing homes.</title>
        <authorList>
            <person name="Stine O.C."/>
        </authorList>
    </citation>
    <scope>NUCLEOTIDE SEQUENCE [LARGE SCALE GENOMIC DNA]</scope>
    <source>
        <strain evidence="7 8">S_4031.LGMP.AI</strain>
    </source>
</reference>
<sequence>KSDFEKMMTQGASCDYMTVAEAEEIEEQKKKELAVDILAGVGIIALTIVNPVAGAVAAGAYTAYSAANATTGKNIITGRKLSKEERIMEGLSLIPLPGMGFLKGAGKSLMKLGFKGGEKFAVKTGLQKTMQQAVSRISPKMGMMKNSVLNQSRNFAQNTHVGQMLSNMRGQATHTVQQSRNWIGQQAQNVKRIVNNGLDKEIAHPFKQQLAPAGMGGIKFAETTTLRNMGQNIKRAVTPQNHVTHGPKDSMVRSEGKHSVSSHEINSSKYVESPNYTKVEFGKHYARLRPKKLKANIEYTTPNGHIYRTDHKGRIKEVYVDNLSLKDGDRNNYAQKTVGGEDRLPDDDGGHLIARMFGGSKDIDNLVAQSKFINRPFKENGEWYDIEKEWKNAINFGKEVKNIKIEVKYNGNSQRPTIFKVGYEINNERKVKTIENI</sequence>
<feature type="domain" description="Pre-toxin TG" evidence="6">
    <location>
        <begin position="62"/>
        <end position="117"/>
    </location>
</feature>
<protein>
    <submittedName>
        <fullName evidence="7">ADP-ribosylating toxin</fullName>
    </submittedName>
</protein>
<feature type="transmembrane region" description="Helical" evidence="4">
    <location>
        <begin position="37"/>
        <end position="64"/>
    </location>
</feature>
<dbReference type="Pfam" id="PF13930">
    <property type="entry name" value="Endonuclea_NS_2"/>
    <property type="match status" value="1"/>
</dbReference>
<evidence type="ECO:0000256" key="4">
    <source>
        <dbReference type="SAM" id="Phobius"/>
    </source>
</evidence>
<feature type="domain" description="Type VII secretion system protein EssD-like" evidence="5">
    <location>
        <begin position="296"/>
        <end position="426"/>
    </location>
</feature>
<dbReference type="InterPro" id="IPR051768">
    <property type="entry name" value="Bact_secretion_toxin"/>
</dbReference>
<keyword evidence="4" id="KW-0812">Transmembrane</keyword>
<dbReference type="PANTHER" id="PTHR34976">
    <property type="entry name" value="RIBONUCLEASE YQCG-RELATED"/>
    <property type="match status" value="1"/>
</dbReference>
<gene>
    <name evidence="7" type="ORF">GO793_13025</name>
</gene>
<dbReference type="PANTHER" id="PTHR34976:SF2">
    <property type="entry name" value="TYPE VII SECRETION SYSTEM PROTEIN ESSD"/>
    <property type="match status" value="1"/>
</dbReference>
<dbReference type="Proteomes" id="UP000433366">
    <property type="component" value="Unassembled WGS sequence"/>
</dbReference>
<dbReference type="InterPro" id="IPR027797">
    <property type="entry name" value="PT-TG_dom"/>
</dbReference>
<feature type="compositionally biased region" description="Basic and acidic residues" evidence="3">
    <location>
        <begin position="246"/>
        <end position="258"/>
    </location>
</feature>
<evidence type="ECO:0000256" key="1">
    <source>
        <dbReference type="ARBA" id="ARBA00004613"/>
    </source>
</evidence>
<evidence type="ECO:0000313" key="7">
    <source>
        <dbReference type="EMBL" id="MVI56773.1"/>
    </source>
</evidence>
<keyword evidence="4" id="KW-0472">Membrane</keyword>
<evidence type="ECO:0000259" key="5">
    <source>
        <dbReference type="Pfam" id="PF13930"/>
    </source>
</evidence>
<keyword evidence="2" id="KW-0964">Secreted</keyword>
<dbReference type="AlphaFoldDB" id="A0A6B0BQ76"/>
<accession>A0A6B0BQ76</accession>
<name>A0A6B0BQ76_STAAU</name>
<feature type="non-terminal residue" evidence="7">
    <location>
        <position position="1"/>
    </location>
</feature>
<proteinExistence type="predicted"/>
<comment type="caution">
    <text evidence="7">The sequence shown here is derived from an EMBL/GenBank/DDBJ whole genome shotgun (WGS) entry which is preliminary data.</text>
</comment>
<evidence type="ECO:0000313" key="8">
    <source>
        <dbReference type="Proteomes" id="UP000433366"/>
    </source>
</evidence>
<dbReference type="EMBL" id="WPRH01000680">
    <property type="protein sequence ID" value="MVI56773.1"/>
    <property type="molecule type" value="Genomic_DNA"/>
</dbReference>
<keyword evidence="4" id="KW-1133">Transmembrane helix</keyword>
<organism evidence="7 8">
    <name type="scientific">Staphylococcus aureus</name>
    <dbReference type="NCBI Taxonomy" id="1280"/>
    <lineage>
        <taxon>Bacteria</taxon>
        <taxon>Bacillati</taxon>
        <taxon>Bacillota</taxon>
        <taxon>Bacilli</taxon>
        <taxon>Bacillales</taxon>
        <taxon>Staphylococcaceae</taxon>
        <taxon>Staphylococcus</taxon>
    </lineage>
</organism>
<evidence type="ECO:0000256" key="3">
    <source>
        <dbReference type="SAM" id="MobiDB-lite"/>
    </source>
</evidence>
<dbReference type="Pfam" id="PF14449">
    <property type="entry name" value="PT-TG"/>
    <property type="match status" value="1"/>
</dbReference>
<dbReference type="InterPro" id="IPR044927">
    <property type="entry name" value="Endonuclea_NS_2"/>
</dbReference>
<dbReference type="GO" id="GO:0005576">
    <property type="term" value="C:extracellular region"/>
    <property type="evidence" value="ECO:0007669"/>
    <property type="project" value="UniProtKB-SubCell"/>
</dbReference>
<evidence type="ECO:0000259" key="6">
    <source>
        <dbReference type="Pfam" id="PF14449"/>
    </source>
</evidence>